<gene>
    <name evidence="2" type="ORF">KBB96_12560</name>
</gene>
<accession>A0A975G6I9</accession>
<dbReference type="PANTHER" id="PTHR42663">
    <property type="entry name" value="HYDROLASE C777.06C-RELATED-RELATED"/>
    <property type="match status" value="1"/>
</dbReference>
<dbReference type="SUPFAM" id="SSF56281">
    <property type="entry name" value="Metallo-hydrolase/oxidoreductase"/>
    <property type="match status" value="1"/>
</dbReference>
<dbReference type="PANTHER" id="PTHR42663:SF6">
    <property type="entry name" value="HYDROLASE C777.06C-RELATED"/>
    <property type="match status" value="1"/>
</dbReference>
<dbReference type="InterPro" id="IPR036866">
    <property type="entry name" value="RibonucZ/Hydroxyglut_hydro"/>
</dbReference>
<dbReference type="AlphaFoldDB" id="A0A975G6I9"/>
<sequence>MTDDLTLTFLGTGTSTGIPVIGCECETCRSTDPRNTRTRSSILIETPETTLLVDSGPDLRQQALRENIRRIDAVLYTHGHLDHVTGFDDLRAFCWHRDAPLPMHATTECMATLRSMFAWAFSSANTYRGYVKPDPRLIEGPFTYGRLKITPLPVQHASVETVGFLFEYPGCKSAAYFPDAKAFPPVTLAALKDVDVLVIDSLQPTPHATHFSNEEALAMIGEVKAREAWLIHLGHQNEHMTLESTLPRHVKVAYDGLKLSLARTT</sequence>
<dbReference type="KEGG" id="lamb:KBB96_12560"/>
<dbReference type="Pfam" id="PF12706">
    <property type="entry name" value="Lactamase_B_2"/>
    <property type="match status" value="1"/>
</dbReference>
<proteinExistence type="predicted"/>
<dbReference type="InterPro" id="IPR001279">
    <property type="entry name" value="Metallo-B-lactamas"/>
</dbReference>
<protein>
    <submittedName>
        <fullName evidence="2">MBL fold metallo-hydrolase</fullName>
    </submittedName>
</protein>
<dbReference type="CDD" id="cd16279">
    <property type="entry name" value="metallo-hydrolase-like_MBL-fold"/>
    <property type="match status" value="1"/>
</dbReference>
<name>A0A975G6I9_9BACT</name>
<dbReference type="RefSeq" id="WP_211629792.1">
    <property type="nucleotide sequence ID" value="NZ_CP073100.1"/>
</dbReference>
<feature type="domain" description="Metallo-beta-lactamase" evidence="1">
    <location>
        <begin position="38"/>
        <end position="235"/>
    </location>
</feature>
<dbReference type="SMART" id="SM00849">
    <property type="entry name" value="Lactamase_B"/>
    <property type="match status" value="1"/>
</dbReference>
<dbReference type="Gene3D" id="3.60.15.10">
    <property type="entry name" value="Ribonuclease Z/Hydroxyacylglutathione hydrolase-like"/>
    <property type="match status" value="1"/>
</dbReference>
<reference evidence="2" key="1">
    <citation type="submission" date="2021-04" db="EMBL/GenBank/DDBJ databases">
        <title>Luteolibacter sp. 32A isolated from the skin of an Anderson's salamander (Ambystoma andersonii).</title>
        <authorList>
            <person name="Spergser J."/>
            <person name="Busse H.-J."/>
        </authorList>
    </citation>
    <scope>NUCLEOTIDE SEQUENCE</scope>
    <source>
        <strain evidence="2">32A</strain>
    </source>
</reference>
<evidence type="ECO:0000313" key="2">
    <source>
        <dbReference type="EMBL" id="QUE49703.1"/>
    </source>
</evidence>
<dbReference type="Proteomes" id="UP000676169">
    <property type="component" value="Chromosome"/>
</dbReference>
<evidence type="ECO:0000259" key="1">
    <source>
        <dbReference type="SMART" id="SM00849"/>
    </source>
</evidence>
<evidence type="ECO:0000313" key="3">
    <source>
        <dbReference type="Proteomes" id="UP000676169"/>
    </source>
</evidence>
<organism evidence="2 3">
    <name type="scientific">Luteolibacter ambystomatis</name>
    <dbReference type="NCBI Taxonomy" id="2824561"/>
    <lineage>
        <taxon>Bacteria</taxon>
        <taxon>Pseudomonadati</taxon>
        <taxon>Verrucomicrobiota</taxon>
        <taxon>Verrucomicrobiia</taxon>
        <taxon>Verrucomicrobiales</taxon>
        <taxon>Verrucomicrobiaceae</taxon>
        <taxon>Luteolibacter</taxon>
    </lineage>
</organism>
<dbReference type="EMBL" id="CP073100">
    <property type="protein sequence ID" value="QUE49703.1"/>
    <property type="molecule type" value="Genomic_DNA"/>
</dbReference>
<keyword evidence="3" id="KW-1185">Reference proteome</keyword>